<dbReference type="EMBL" id="CP095005">
    <property type="protein sequence ID" value="UOO94949.1"/>
    <property type="molecule type" value="Genomic_DNA"/>
</dbReference>
<reference evidence="3" key="2">
    <citation type="submission" date="2022-04" db="EMBL/GenBank/DDBJ databases">
        <title>Sequencing and genomic assembly of Halococcus dombrowskii.</title>
        <authorList>
            <person name="Lim S.W."/>
            <person name="MacLea K.S."/>
        </authorList>
    </citation>
    <scope>NUCLEOTIDE SEQUENCE</scope>
    <source>
        <strain evidence="3">H4</strain>
    </source>
</reference>
<proteinExistence type="predicted"/>
<name>A0AAV3SMU6_HALDO</name>
<dbReference type="Proteomes" id="UP000830542">
    <property type="component" value="Chromosome"/>
</dbReference>
<evidence type="ECO:0000256" key="1">
    <source>
        <dbReference type="SAM" id="MobiDB-lite"/>
    </source>
</evidence>
<feature type="compositionally biased region" description="Low complexity" evidence="1">
    <location>
        <begin position="1"/>
        <end position="99"/>
    </location>
</feature>
<keyword evidence="4" id="KW-1185">Reference proteome</keyword>
<dbReference type="InterPro" id="IPR036390">
    <property type="entry name" value="WH_DNA-bd_sf"/>
</dbReference>
<gene>
    <name evidence="2" type="ORF">GCM10008985_38590</name>
    <name evidence="3" type="ORF">MUK72_13380</name>
</gene>
<reference evidence="2" key="3">
    <citation type="submission" date="2023-12" db="EMBL/GenBank/DDBJ databases">
        <authorList>
            <person name="Sun Q."/>
            <person name="Inoue M."/>
        </authorList>
    </citation>
    <scope>NUCLEOTIDE SEQUENCE</scope>
    <source>
        <strain evidence="2">JCM 12289</strain>
    </source>
</reference>
<dbReference type="SUPFAM" id="SSF46785">
    <property type="entry name" value="Winged helix' DNA-binding domain"/>
    <property type="match status" value="1"/>
</dbReference>
<evidence type="ECO:0000313" key="4">
    <source>
        <dbReference type="Proteomes" id="UP000830542"/>
    </source>
</evidence>
<dbReference type="GeneID" id="71762858"/>
<dbReference type="Proteomes" id="UP001500962">
    <property type="component" value="Unassembled WGS sequence"/>
</dbReference>
<evidence type="ECO:0000313" key="2">
    <source>
        <dbReference type="EMBL" id="GAA0478643.1"/>
    </source>
</evidence>
<dbReference type="KEGG" id="hdo:MUK72_13380"/>
<feature type="region of interest" description="Disordered" evidence="1">
    <location>
        <begin position="1"/>
        <end position="107"/>
    </location>
</feature>
<dbReference type="RefSeq" id="WP_244701938.1">
    <property type="nucleotide sequence ID" value="NZ_BAAADN010000094.1"/>
</dbReference>
<evidence type="ECO:0000313" key="3">
    <source>
        <dbReference type="EMBL" id="UOO94949.1"/>
    </source>
</evidence>
<dbReference type="AlphaFoldDB" id="A0AAV3SMU6"/>
<evidence type="ECO:0000313" key="5">
    <source>
        <dbReference type="Proteomes" id="UP001500962"/>
    </source>
</evidence>
<dbReference type="EMBL" id="BAAADN010000094">
    <property type="protein sequence ID" value="GAA0478643.1"/>
    <property type="molecule type" value="Genomic_DNA"/>
</dbReference>
<sequence length="202" mass="21020">MPTTDTTDTATETTDTESETTGTTTETTENGTAQATATNESTTNGTATATETTGTATETGTTAETTETATETTNTTTGTETTTTESTTTATETETTTETTDTESDADAELAAFAGQSSTRTAVLERLVTGPANAGDIATRDPPNVEDMRGITGKLSVSKTRSSIETLRDRGLVELLVDGETPIYSLTAKGERILFEIERDDG</sequence>
<reference evidence="2" key="1">
    <citation type="journal article" date="2014" name="Int. J. Syst. Evol. Microbiol.">
        <title>Complete genome sequence of Corynebacterium casei LMG S-19264T (=DSM 44701T), isolated from a smear-ripened cheese.</title>
        <authorList>
            <consortium name="US DOE Joint Genome Institute (JGI-PGF)"/>
            <person name="Walter F."/>
            <person name="Albersmeier A."/>
            <person name="Kalinowski J."/>
            <person name="Ruckert C."/>
        </authorList>
    </citation>
    <scope>NUCLEOTIDE SEQUENCE</scope>
    <source>
        <strain evidence="2">JCM 12289</strain>
    </source>
</reference>
<protein>
    <submittedName>
        <fullName evidence="2">Uncharacterized protein</fullName>
    </submittedName>
</protein>
<organism evidence="2 5">
    <name type="scientific">Halococcus dombrowskii</name>
    <dbReference type="NCBI Taxonomy" id="179637"/>
    <lineage>
        <taxon>Archaea</taxon>
        <taxon>Methanobacteriati</taxon>
        <taxon>Methanobacteriota</taxon>
        <taxon>Stenosarchaea group</taxon>
        <taxon>Halobacteria</taxon>
        <taxon>Halobacteriales</taxon>
        <taxon>Halococcaceae</taxon>
        <taxon>Halococcus</taxon>
    </lineage>
</organism>
<accession>A0AAV3SMU6</accession>